<accession>A0ABV7RV15</accession>
<dbReference type="EMBL" id="JBHRXK010000005">
    <property type="protein sequence ID" value="MFC3551771.1"/>
    <property type="molecule type" value="Genomic_DNA"/>
</dbReference>
<dbReference type="PANTHER" id="PTHR35603:SF2">
    <property type="entry name" value="OUTER MEMBRANE LIPOPROTEIN"/>
    <property type="match status" value="1"/>
</dbReference>
<dbReference type="Proteomes" id="UP001595740">
    <property type="component" value="Unassembled WGS sequence"/>
</dbReference>
<keyword evidence="6" id="KW-1185">Reference proteome</keyword>
<feature type="domain" description="Glycine zipper 2TM" evidence="4">
    <location>
        <begin position="114"/>
        <end position="154"/>
    </location>
</feature>
<sequence length="266" mass="27182">MLAVAVAALLVGGVAVAAFNSFRGNDAGSTALTPADGQAAGLTGDMAADGAIQTGRVEYAEVLNVKPITEKQELYATVIGTDPVRETSTTSTPREVCNDVVVQERAPERDGNVGGTVAGAVIGGLVGNQIGGGNGKKAATAAGAVAGGFIGNRVDRNHVGGQVVNRTERQCHTTTSSSQSSRVVGYNVTYRNPDGTTGTMRTGSKPGNRIALGSEDKTVGYDVTYRYQGQEQSVRLDERPVGNRLPVIDGQVVTQTASASTGASQG</sequence>
<evidence type="ECO:0000313" key="6">
    <source>
        <dbReference type="Proteomes" id="UP001595740"/>
    </source>
</evidence>
<reference evidence="6" key="1">
    <citation type="journal article" date="2019" name="Int. J. Syst. Evol. Microbiol.">
        <title>The Global Catalogue of Microorganisms (GCM) 10K type strain sequencing project: providing services to taxonomists for standard genome sequencing and annotation.</title>
        <authorList>
            <consortium name="The Broad Institute Genomics Platform"/>
            <consortium name="The Broad Institute Genome Sequencing Center for Infectious Disease"/>
            <person name="Wu L."/>
            <person name="Ma J."/>
        </authorList>
    </citation>
    <scope>NUCLEOTIDE SEQUENCE [LARGE SCALE GENOMIC DNA]</scope>
    <source>
        <strain evidence="6">KCTC 42875</strain>
    </source>
</reference>
<comment type="caution">
    <text evidence="5">The sequence shown here is derived from an EMBL/GenBank/DDBJ whole genome shotgun (WGS) entry which is preliminary data.</text>
</comment>
<organism evidence="5 6">
    <name type="scientific">Lysobacter cavernae</name>
    <dbReference type="NCBI Taxonomy" id="1685901"/>
    <lineage>
        <taxon>Bacteria</taxon>
        <taxon>Pseudomonadati</taxon>
        <taxon>Pseudomonadota</taxon>
        <taxon>Gammaproteobacteria</taxon>
        <taxon>Lysobacterales</taxon>
        <taxon>Lysobacteraceae</taxon>
        <taxon>Lysobacter</taxon>
    </lineage>
</organism>
<protein>
    <submittedName>
        <fullName evidence="5">Glycine zipper 2TM domain-containing protein</fullName>
    </submittedName>
</protein>
<evidence type="ECO:0000256" key="2">
    <source>
        <dbReference type="ARBA" id="ARBA00023136"/>
    </source>
</evidence>
<gene>
    <name evidence="5" type="ORF">ACFOLC_12210</name>
</gene>
<evidence type="ECO:0000256" key="1">
    <source>
        <dbReference type="ARBA" id="ARBA00004370"/>
    </source>
</evidence>
<dbReference type="InterPro" id="IPR051407">
    <property type="entry name" value="Bact_OM_lipoprot/Surf_antigen"/>
</dbReference>
<keyword evidence="2" id="KW-0472">Membrane</keyword>
<keyword evidence="3" id="KW-0732">Signal</keyword>
<dbReference type="InterPro" id="IPR008816">
    <property type="entry name" value="Gly_zipper_2TM_dom"/>
</dbReference>
<feature type="signal peptide" evidence="3">
    <location>
        <begin position="1"/>
        <end position="17"/>
    </location>
</feature>
<dbReference type="NCBIfam" id="NF008437">
    <property type="entry name" value="PRK11280.1"/>
    <property type="match status" value="1"/>
</dbReference>
<name>A0ABV7RV15_9GAMM</name>
<feature type="chain" id="PRO_5046712780" evidence="3">
    <location>
        <begin position="18"/>
        <end position="266"/>
    </location>
</feature>
<dbReference type="PANTHER" id="PTHR35603">
    <property type="match status" value="1"/>
</dbReference>
<proteinExistence type="predicted"/>
<evidence type="ECO:0000256" key="3">
    <source>
        <dbReference type="SAM" id="SignalP"/>
    </source>
</evidence>
<dbReference type="RefSeq" id="WP_386759535.1">
    <property type="nucleotide sequence ID" value="NZ_JBHRXK010000005.1"/>
</dbReference>
<comment type="subcellular location">
    <subcellularLocation>
        <location evidence="1">Membrane</location>
    </subcellularLocation>
</comment>
<evidence type="ECO:0000313" key="5">
    <source>
        <dbReference type="EMBL" id="MFC3551771.1"/>
    </source>
</evidence>
<evidence type="ECO:0000259" key="4">
    <source>
        <dbReference type="Pfam" id="PF05433"/>
    </source>
</evidence>
<dbReference type="Pfam" id="PF05433">
    <property type="entry name" value="Rick_17kDa_Anti"/>
    <property type="match status" value="1"/>
</dbReference>